<sequence length="156" mass="17735">MASVYRGVFAADASHWHICSLKQQQKQQKLLPLLLKEPTHRQWEMHELQQQLGIQPLTCLPVVALRATRSANTQVSKPPWCCQVMGLTAMKPAAVLLAEAFSRMQARERDLLATEMDEPHDGWLQYIVEEDHEYKEASVEAMHVKHPSFPSGKHSA</sequence>
<evidence type="ECO:0000313" key="2">
    <source>
        <dbReference type="RefSeq" id="XP_026194155.1"/>
    </source>
</evidence>
<dbReference type="RefSeq" id="XP_026194155.1">
    <property type="nucleotide sequence ID" value="XM_026338370.1"/>
</dbReference>
<dbReference type="AlphaFoldDB" id="A0A6P6S4D2"/>
<reference evidence="2" key="1">
    <citation type="submission" date="2025-08" db="UniProtKB">
        <authorList>
            <consortium name="RefSeq"/>
        </authorList>
    </citation>
    <scope>IDENTIFICATION</scope>
</reference>
<name>A0A6P6S4D2_9EIME</name>
<gene>
    <name evidence="2" type="primary">LOC113147529</name>
</gene>
<protein>
    <submittedName>
        <fullName evidence="2">Uncharacterized protein LOC113147529</fullName>
    </submittedName>
</protein>
<evidence type="ECO:0000313" key="1">
    <source>
        <dbReference type="Proteomes" id="UP000515125"/>
    </source>
</evidence>
<accession>A0A6P6S4D2</accession>
<proteinExistence type="predicted"/>
<keyword evidence="1" id="KW-1185">Reference proteome</keyword>
<dbReference type="Proteomes" id="UP000515125">
    <property type="component" value="Unplaced"/>
</dbReference>
<organism evidence="1 2">
    <name type="scientific">Cyclospora cayetanensis</name>
    <dbReference type="NCBI Taxonomy" id="88456"/>
    <lineage>
        <taxon>Eukaryota</taxon>
        <taxon>Sar</taxon>
        <taxon>Alveolata</taxon>
        <taxon>Apicomplexa</taxon>
        <taxon>Conoidasida</taxon>
        <taxon>Coccidia</taxon>
        <taxon>Eucoccidiorida</taxon>
        <taxon>Eimeriorina</taxon>
        <taxon>Eimeriidae</taxon>
        <taxon>Cyclospora</taxon>
    </lineage>
</organism>
<dbReference type="GeneID" id="113147529"/>